<gene>
    <name evidence="11" type="ORF">A7U60_g5099</name>
</gene>
<feature type="region of interest" description="Disordered" evidence="9">
    <location>
        <begin position="61"/>
        <end position="94"/>
    </location>
</feature>
<evidence type="ECO:0000256" key="6">
    <source>
        <dbReference type="ARBA" id="ARBA00022833"/>
    </source>
</evidence>
<dbReference type="Pfam" id="PF16835">
    <property type="entry name" value="SF3A2"/>
    <property type="match status" value="1"/>
</dbReference>
<dbReference type="GO" id="GO:0008270">
    <property type="term" value="F:zinc ion binding"/>
    <property type="evidence" value="ECO:0007669"/>
    <property type="project" value="UniProtKB-KW"/>
</dbReference>
<feature type="compositionally biased region" description="Low complexity" evidence="9">
    <location>
        <begin position="480"/>
        <end position="492"/>
    </location>
</feature>
<reference evidence="11" key="1">
    <citation type="submission" date="2016-06" db="EMBL/GenBank/DDBJ databases">
        <title>Draft Genome sequence of the fungus Inonotus baumii.</title>
        <authorList>
            <person name="Zhu H."/>
            <person name="Lin W."/>
        </authorList>
    </citation>
    <scope>NUCLEOTIDE SEQUENCE</scope>
    <source>
        <strain evidence="11">821</strain>
    </source>
</reference>
<feature type="region of interest" description="Disordered" evidence="9">
    <location>
        <begin position="480"/>
        <end position="535"/>
    </location>
</feature>
<feature type="compositionally biased region" description="Basic and acidic residues" evidence="9">
    <location>
        <begin position="248"/>
        <end position="261"/>
    </location>
</feature>
<protein>
    <recommendedName>
        <fullName evidence="10">Matrin-type domain-containing protein</fullName>
    </recommendedName>
</protein>
<feature type="region of interest" description="Disordered" evidence="9">
    <location>
        <begin position="303"/>
        <end position="324"/>
    </location>
</feature>
<dbReference type="SMART" id="SM00451">
    <property type="entry name" value="ZnF_U1"/>
    <property type="match status" value="1"/>
</dbReference>
<dbReference type="InterPro" id="IPR000690">
    <property type="entry name" value="Matrin/U1-C_Znf_C2H2"/>
</dbReference>
<evidence type="ECO:0000313" key="11">
    <source>
        <dbReference type="EMBL" id="OCB87776.1"/>
    </source>
</evidence>
<dbReference type="GO" id="GO:0005686">
    <property type="term" value="C:U2 snRNP"/>
    <property type="evidence" value="ECO:0007669"/>
    <property type="project" value="TreeGrafter"/>
</dbReference>
<evidence type="ECO:0000256" key="3">
    <source>
        <dbReference type="ARBA" id="ARBA00022723"/>
    </source>
</evidence>
<dbReference type="Gene3D" id="2.60.40.2690">
    <property type="match status" value="1"/>
</dbReference>
<dbReference type="GO" id="GO:0071013">
    <property type="term" value="C:catalytic step 2 spliceosome"/>
    <property type="evidence" value="ECO:0007669"/>
    <property type="project" value="TreeGrafter"/>
</dbReference>
<dbReference type="Pfam" id="PF12874">
    <property type="entry name" value="zf-met"/>
    <property type="match status" value="1"/>
</dbReference>
<feature type="region of interest" description="Disordered" evidence="9">
    <location>
        <begin position="372"/>
        <end position="400"/>
    </location>
</feature>
<organism evidence="11 12">
    <name type="scientific">Sanghuangporus baumii</name>
    <name type="common">Phellinus baumii</name>
    <dbReference type="NCBI Taxonomy" id="108892"/>
    <lineage>
        <taxon>Eukaryota</taxon>
        <taxon>Fungi</taxon>
        <taxon>Dikarya</taxon>
        <taxon>Basidiomycota</taxon>
        <taxon>Agaricomycotina</taxon>
        <taxon>Agaricomycetes</taxon>
        <taxon>Hymenochaetales</taxon>
        <taxon>Hymenochaetaceae</taxon>
        <taxon>Sanghuangporus</taxon>
    </lineage>
</organism>
<dbReference type="InterPro" id="IPR031781">
    <property type="entry name" value="SF3A2_dom"/>
</dbReference>
<feature type="region of interest" description="Disordered" evidence="9">
    <location>
        <begin position="248"/>
        <end position="286"/>
    </location>
</feature>
<dbReference type="OrthoDB" id="10250970at2759"/>
<evidence type="ECO:0000313" key="12">
    <source>
        <dbReference type="Proteomes" id="UP000757232"/>
    </source>
</evidence>
<name>A0A9Q5HXD8_SANBA</name>
<evidence type="ECO:0000256" key="2">
    <source>
        <dbReference type="ARBA" id="ARBA00008995"/>
    </source>
</evidence>
<feature type="region of interest" description="Disordered" evidence="9">
    <location>
        <begin position="1"/>
        <end position="43"/>
    </location>
</feature>
<feature type="compositionally biased region" description="Low complexity" evidence="9">
    <location>
        <begin position="372"/>
        <end position="381"/>
    </location>
</feature>
<feature type="region of interest" description="Disordered" evidence="9">
    <location>
        <begin position="417"/>
        <end position="448"/>
    </location>
</feature>
<comment type="similarity">
    <text evidence="2">Belongs to the SF3A2 family.</text>
</comment>
<evidence type="ECO:0000256" key="9">
    <source>
        <dbReference type="SAM" id="MobiDB-lite"/>
    </source>
</evidence>
<evidence type="ECO:0000256" key="7">
    <source>
        <dbReference type="ARBA" id="ARBA00023187"/>
    </source>
</evidence>
<dbReference type="GO" id="GO:0000245">
    <property type="term" value="P:spliceosomal complex assembly"/>
    <property type="evidence" value="ECO:0007669"/>
    <property type="project" value="TreeGrafter"/>
</dbReference>
<feature type="region of interest" description="Disordered" evidence="9">
    <location>
        <begin position="174"/>
        <end position="198"/>
    </location>
</feature>
<feature type="compositionally biased region" description="Acidic residues" evidence="9">
    <location>
        <begin position="436"/>
        <end position="448"/>
    </location>
</feature>
<feature type="compositionally biased region" description="Basic and acidic residues" evidence="9">
    <location>
        <begin position="526"/>
        <end position="535"/>
    </location>
</feature>
<dbReference type="SMART" id="SM01050">
    <property type="entry name" value="CactinC_cactus"/>
    <property type="match status" value="1"/>
</dbReference>
<dbReference type="InterPro" id="IPR052092">
    <property type="entry name" value="SF3A2"/>
</dbReference>
<keyword evidence="8" id="KW-0539">Nucleus</keyword>
<dbReference type="PANTHER" id="PTHR23205:SF0">
    <property type="entry name" value="SPLICING FACTOR 3A SUBUNIT 2"/>
    <property type="match status" value="1"/>
</dbReference>
<dbReference type="PANTHER" id="PTHR23205">
    <property type="entry name" value="SPLICING FACTOR 3A SUBUNIT 2"/>
    <property type="match status" value="1"/>
</dbReference>
<proteinExistence type="inferred from homology"/>
<keyword evidence="6" id="KW-0862">Zinc</keyword>
<keyword evidence="5" id="KW-0863">Zinc-finger</keyword>
<dbReference type="AlphaFoldDB" id="A0A9Q5HXD8"/>
<dbReference type="InterPro" id="IPR013087">
    <property type="entry name" value="Znf_C2H2_type"/>
</dbReference>
<evidence type="ECO:0000256" key="8">
    <source>
        <dbReference type="ARBA" id="ARBA00023242"/>
    </source>
</evidence>
<dbReference type="PROSITE" id="PS50171">
    <property type="entry name" value="ZF_MATRIN"/>
    <property type="match status" value="1"/>
</dbReference>
<dbReference type="InterPro" id="IPR003604">
    <property type="entry name" value="Matrin/U1-like-C_Znf_C2H2"/>
</dbReference>
<comment type="subcellular location">
    <subcellularLocation>
        <location evidence="1">Nucleus</location>
    </subcellularLocation>
</comment>
<evidence type="ECO:0000256" key="4">
    <source>
        <dbReference type="ARBA" id="ARBA00022728"/>
    </source>
</evidence>
<dbReference type="GO" id="GO:0071004">
    <property type="term" value="C:U2-type prespliceosome"/>
    <property type="evidence" value="ECO:0007669"/>
    <property type="project" value="TreeGrafter"/>
</dbReference>
<dbReference type="EMBL" id="LNZH02000188">
    <property type="protein sequence ID" value="OCB87776.1"/>
    <property type="molecule type" value="Genomic_DNA"/>
</dbReference>
<accession>A0A9Q5HXD8</accession>
<dbReference type="Proteomes" id="UP000757232">
    <property type="component" value="Unassembled WGS sequence"/>
</dbReference>
<keyword evidence="12" id="KW-1185">Reference proteome</keyword>
<keyword evidence="4" id="KW-0747">Spliceosome</keyword>
<evidence type="ECO:0000256" key="5">
    <source>
        <dbReference type="ARBA" id="ARBA00022771"/>
    </source>
</evidence>
<keyword evidence="7" id="KW-0508">mRNA splicing</keyword>
<dbReference type="GO" id="GO:0003676">
    <property type="term" value="F:nucleic acid binding"/>
    <property type="evidence" value="ECO:0007669"/>
    <property type="project" value="InterPro"/>
</dbReference>
<sequence>MDSNGPPTSLRTPQRGRSGYPAHLTRAGEGPRVPLHRRGTSQKLECLEDLLREAGFKETRIFTPEAERAEAAAEARRKQAERRKEGDESGLETKRPYGLLRFLTGMVSWSDTEGDGRKVESEHIKTQSLGRVAGKQKQVLLNDDDEQLEATDISSDVLVTPTPNRRRPLTPIILASDFSSPGSSSSTSSRSPPQLQRQFTQHAHNALNNKHLGQAGLDARATLRHMISLPEFVPSAQSARRAFLRRATERPLGDPMHHGTDQTRQSRLKSPLEAESEAVPPLPPNWLSTVTNAVMNASGTGARIGRPPEHMHSHSARIPTRPLPDVQCSSEYARRDGSLARRGFAPRTPKADTTPVVVTAASVVCRSAPNSRSSSLVRMSSTDARARTRGRQRKPARDTCMPCLGVTSVHVDRSGLNTEGIEAYSHDETARSSIDGTEDDDYDDSSDEGELDFARLLVPARRQHSIQSLRRNLHNHAIASAASGGGKAPPSAFNRVPRRTDSQLSFGARNGRRSRTETYDDPDPEDLLHSRRVSTDEDDEDSILADWAAQGLPGLQSAVHKKRAKEAGKMDFQNRVGSKFGGGGVAGASETNVDRRERLRKLAMETIDLAKDPYILRNHLGSLECRLCLTLHTNEGSYLAHTQGKKHQTNLARRAARDMKDAQLMIAPQQTNVQRKVFLKIGRPGYRVTKVRDPETRQEGMMVQVHLPQIKDGVKPRRRFMSCWEQKREPPNRAYQYLIVAAEPYETIAFRIPSRELEDEDEDEGGWNWSHWDPDTKQYSFQFMFKQHF</sequence>
<feature type="compositionally biased region" description="Polar residues" evidence="9">
    <location>
        <begin position="1"/>
        <end position="12"/>
    </location>
</feature>
<evidence type="ECO:0000256" key="1">
    <source>
        <dbReference type="ARBA" id="ARBA00004123"/>
    </source>
</evidence>
<feature type="domain" description="Matrin-type" evidence="10">
    <location>
        <begin position="623"/>
        <end position="653"/>
    </location>
</feature>
<dbReference type="FunFam" id="2.60.40.2690:FF:000003">
    <property type="entry name" value="Splicing factor 3a, subunit 2"/>
    <property type="match status" value="1"/>
</dbReference>
<keyword evidence="4" id="KW-0507">mRNA processing</keyword>
<comment type="caution">
    <text evidence="11">The sequence shown here is derived from an EMBL/GenBank/DDBJ whole genome shotgun (WGS) entry which is preliminary data.</text>
</comment>
<feature type="compositionally biased region" description="Low complexity" evidence="9">
    <location>
        <begin position="174"/>
        <end position="193"/>
    </location>
</feature>
<evidence type="ECO:0000259" key="10">
    <source>
        <dbReference type="PROSITE" id="PS50171"/>
    </source>
</evidence>
<keyword evidence="3" id="KW-0479">Metal-binding</keyword>